<evidence type="ECO:0000256" key="2">
    <source>
        <dbReference type="SAM" id="SignalP"/>
    </source>
</evidence>
<feature type="signal peptide" evidence="2">
    <location>
        <begin position="1"/>
        <end position="20"/>
    </location>
</feature>
<name>A0A9P8V5G1_9PEZI</name>
<feature type="region of interest" description="Disordered" evidence="1">
    <location>
        <begin position="27"/>
        <end position="75"/>
    </location>
</feature>
<organism evidence="3 4">
    <name type="scientific">Plectosphaerella plurivora</name>
    <dbReference type="NCBI Taxonomy" id="936078"/>
    <lineage>
        <taxon>Eukaryota</taxon>
        <taxon>Fungi</taxon>
        <taxon>Dikarya</taxon>
        <taxon>Ascomycota</taxon>
        <taxon>Pezizomycotina</taxon>
        <taxon>Sordariomycetes</taxon>
        <taxon>Hypocreomycetidae</taxon>
        <taxon>Glomerellales</taxon>
        <taxon>Plectosphaerellaceae</taxon>
        <taxon>Plectosphaerella</taxon>
    </lineage>
</organism>
<evidence type="ECO:0000313" key="3">
    <source>
        <dbReference type="EMBL" id="KAH6676908.1"/>
    </source>
</evidence>
<evidence type="ECO:0000313" key="4">
    <source>
        <dbReference type="Proteomes" id="UP000770015"/>
    </source>
</evidence>
<dbReference type="AlphaFoldDB" id="A0A9P8V5G1"/>
<dbReference type="EMBL" id="JAGSXJ010000023">
    <property type="protein sequence ID" value="KAH6676908.1"/>
    <property type="molecule type" value="Genomic_DNA"/>
</dbReference>
<keyword evidence="2" id="KW-0732">Signal</keyword>
<sequence>MNSTTTALLLAVVAAAIVAAASTINKRGAGDFPASVPDEKVSRETRKHPLSGSKNITTEPWGPEGKQTLEDIDWPVDSEVSQRQATVRKMHVLRHGDIFECSASKILIRTAPDAFEAP</sequence>
<reference evidence="3" key="1">
    <citation type="journal article" date="2021" name="Nat. Commun.">
        <title>Genetic determinants of endophytism in the Arabidopsis root mycobiome.</title>
        <authorList>
            <person name="Mesny F."/>
            <person name="Miyauchi S."/>
            <person name="Thiergart T."/>
            <person name="Pickel B."/>
            <person name="Atanasova L."/>
            <person name="Karlsson M."/>
            <person name="Huettel B."/>
            <person name="Barry K.W."/>
            <person name="Haridas S."/>
            <person name="Chen C."/>
            <person name="Bauer D."/>
            <person name="Andreopoulos W."/>
            <person name="Pangilinan J."/>
            <person name="LaButti K."/>
            <person name="Riley R."/>
            <person name="Lipzen A."/>
            <person name="Clum A."/>
            <person name="Drula E."/>
            <person name="Henrissat B."/>
            <person name="Kohler A."/>
            <person name="Grigoriev I.V."/>
            <person name="Martin F.M."/>
            <person name="Hacquard S."/>
        </authorList>
    </citation>
    <scope>NUCLEOTIDE SEQUENCE</scope>
    <source>
        <strain evidence="3">MPI-SDFR-AT-0117</strain>
    </source>
</reference>
<protein>
    <submittedName>
        <fullName evidence="3">Uncharacterized protein</fullName>
    </submittedName>
</protein>
<feature type="chain" id="PRO_5040408080" evidence="2">
    <location>
        <begin position="21"/>
        <end position="118"/>
    </location>
</feature>
<dbReference type="Proteomes" id="UP000770015">
    <property type="component" value="Unassembled WGS sequence"/>
</dbReference>
<proteinExistence type="predicted"/>
<gene>
    <name evidence="3" type="ORF">F5X68DRAFT_235083</name>
</gene>
<evidence type="ECO:0000256" key="1">
    <source>
        <dbReference type="SAM" id="MobiDB-lite"/>
    </source>
</evidence>
<keyword evidence="4" id="KW-1185">Reference proteome</keyword>
<accession>A0A9P8V5G1</accession>
<comment type="caution">
    <text evidence="3">The sequence shown here is derived from an EMBL/GenBank/DDBJ whole genome shotgun (WGS) entry which is preliminary data.</text>
</comment>